<keyword evidence="5" id="KW-1185">Reference proteome</keyword>
<organism evidence="4 5">
    <name type="scientific">Quisquiliibacterium transsilvanicum</name>
    <dbReference type="NCBI Taxonomy" id="1549638"/>
    <lineage>
        <taxon>Bacteria</taxon>
        <taxon>Pseudomonadati</taxon>
        <taxon>Pseudomonadota</taxon>
        <taxon>Betaproteobacteria</taxon>
        <taxon>Burkholderiales</taxon>
        <taxon>Burkholderiaceae</taxon>
        <taxon>Quisquiliibacterium</taxon>
    </lineage>
</organism>
<accession>A0A7W8HH65</accession>
<dbReference type="SUPFAM" id="SSF51735">
    <property type="entry name" value="NAD(P)-binding Rossmann-fold domains"/>
    <property type="match status" value="1"/>
</dbReference>
<dbReference type="RefSeq" id="WP_183965263.1">
    <property type="nucleotide sequence ID" value="NZ_BAABEW010000017.1"/>
</dbReference>
<dbReference type="PANTHER" id="PTHR10366">
    <property type="entry name" value="NAD DEPENDENT EPIMERASE/DEHYDRATASE"/>
    <property type="match status" value="1"/>
</dbReference>
<evidence type="ECO:0000313" key="4">
    <source>
        <dbReference type="EMBL" id="MBB5271208.1"/>
    </source>
</evidence>
<evidence type="ECO:0000256" key="1">
    <source>
        <dbReference type="ARBA" id="ARBA00023002"/>
    </source>
</evidence>
<dbReference type="InterPro" id="IPR001509">
    <property type="entry name" value="Epimerase_deHydtase"/>
</dbReference>
<dbReference type="AlphaFoldDB" id="A0A7W8HH65"/>
<dbReference type="GO" id="GO:0016616">
    <property type="term" value="F:oxidoreductase activity, acting on the CH-OH group of donors, NAD or NADP as acceptor"/>
    <property type="evidence" value="ECO:0007669"/>
    <property type="project" value="TreeGrafter"/>
</dbReference>
<dbReference type="InterPro" id="IPR036291">
    <property type="entry name" value="NAD(P)-bd_dom_sf"/>
</dbReference>
<protein>
    <submittedName>
        <fullName evidence="4">Nucleoside-diphosphate-sugar epimerase</fullName>
    </submittedName>
</protein>
<comment type="caution">
    <text evidence="4">The sequence shown here is derived from an EMBL/GenBank/DDBJ whole genome shotgun (WGS) entry which is preliminary data.</text>
</comment>
<dbReference type="InterPro" id="IPR050425">
    <property type="entry name" value="NAD(P)_dehydrat-like"/>
</dbReference>
<evidence type="ECO:0000256" key="2">
    <source>
        <dbReference type="ARBA" id="ARBA00023445"/>
    </source>
</evidence>
<gene>
    <name evidence="4" type="ORF">HNQ70_001212</name>
</gene>
<comment type="similarity">
    <text evidence="2">Belongs to the NAD(P)-dependent epimerase/dehydratase family. Dihydroflavonol-4-reductase subfamily.</text>
</comment>
<dbReference type="Gene3D" id="3.40.50.720">
    <property type="entry name" value="NAD(P)-binding Rossmann-like Domain"/>
    <property type="match status" value="1"/>
</dbReference>
<dbReference type="Proteomes" id="UP000532440">
    <property type="component" value="Unassembled WGS sequence"/>
</dbReference>
<keyword evidence="1" id="KW-0560">Oxidoreductase</keyword>
<feature type="domain" description="NAD-dependent epimerase/dehydratase" evidence="3">
    <location>
        <begin position="10"/>
        <end position="261"/>
    </location>
</feature>
<name>A0A7W8HH65_9BURK</name>
<sequence length="361" mass="39875">MAPVPKRGLVAVTGAAGFVGGWVVRRLLEKGYRVRACVRKVEDEARTGFLKAMPGYASGRLTLHAADLDNPGSFDEIFKGCHGVAHISHVSTYNDQDYVKGVCDHLIASVEKSGSVTRVVVTSSVAAVISEADVTELVRRPVINEDRYPDETNPKRRPDRGQGYSMGKVLAERAFAEAAERSGGRWDAITCCPGDNVGPIQSAHQKDGGPWQHLVELMLLGECRQNSLGAYRPWMPVDVRDDAECHIGLLESDQVRNGERYIAWSTETRKVEDVCADIDRLLPELGHDTPPVIDQFPEHIRAREAELRAIWAGCDLRNERIRRVTGVAFRPWDESLRDCAESLVSVAGVQPKRRAGFAPRS</sequence>
<reference evidence="4 5" key="1">
    <citation type="submission" date="2020-08" db="EMBL/GenBank/DDBJ databases">
        <title>Genomic Encyclopedia of Type Strains, Phase IV (KMG-IV): sequencing the most valuable type-strain genomes for metagenomic binning, comparative biology and taxonomic classification.</title>
        <authorList>
            <person name="Goeker M."/>
        </authorList>
    </citation>
    <scope>NUCLEOTIDE SEQUENCE [LARGE SCALE GENOMIC DNA]</scope>
    <source>
        <strain evidence="4 5">DSM 29781</strain>
    </source>
</reference>
<evidence type="ECO:0000313" key="5">
    <source>
        <dbReference type="Proteomes" id="UP000532440"/>
    </source>
</evidence>
<dbReference type="EMBL" id="JACHGB010000002">
    <property type="protein sequence ID" value="MBB5271208.1"/>
    <property type="molecule type" value="Genomic_DNA"/>
</dbReference>
<dbReference type="Pfam" id="PF01370">
    <property type="entry name" value="Epimerase"/>
    <property type="match status" value="1"/>
</dbReference>
<evidence type="ECO:0000259" key="3">
    <source>
        <dbReference type="Pfam" id="PF01370"/>
    </source>
</evidence>
<dbReference type="PANTHER" id="PTHR10366:SF564">
    <property type="entry name" value="STEROL-4-ALPHA-CARBOXYLATE 3-DEHYDROGENASE, DECARBOXYLATING"/>
    <property type="match status" value="1"/>
</dbReference>
<proteinExistence type="inferred from homology"/>